<gene>
    <name evidence="3" type="ORF">LTR25_010078</name>
</gene>
<evidence type="ECO:0000313" key="4">
    <source>
        <dbReference type="Proteomes" id="UP001345827"/>
    </source>
</evidence>
<sequence length="263" mass="29600">MIDNLQRWYLQRLQAAGEFVLHGNVQDCVSICLEMLLKTDLALWTRALVNLLLADVAPIEHHPDKAKYAIEALRLIQELQEEDHPGKNAFWLTEYADAEQRARACLIDVRRQEEQYAASFEERDVTTGMEGLELANESIQNDNAELGVEDIDTEEWVEIGNDGDIPLVEEPLGIEGYFTLNPAMAGTRIVINEEILLKQPADAAEAVDIQEDVQEEVQEDDEDMLLDLPNISEKAMKSSKKGFKSSLLTPPPSSDPAQNEREL</sequence>
<dbReference type="Proteomes" id="UP001345827">
    <property type="component" value="Unassembled WGS sequence"/>
</dbReference>
<evidence type="ECO:0000256" key="2">
    <source>
        <dbReference type="SAM" id="MobiDB-lite"/>
    </source>
</evidence>
<dbReference type="AlphaFoldDB" id="A0AAV9PVN1"/>
<feature type="region of interest" description="Disordered" evidence="2">
    <location>
        <begin position="236"/>
        <end position="263"/>
    </location>
</feature>
<comment type="caution">
    <text evidence="3">The sequence shown here is derived from an EMBL/GenBank/DDBJ whole genome shotgun (WGS) entry which is preliminary data.</text>
</comment>
<keyword evidence="1" id="KW-0175">Coiled coil</keyword>
<dbReference type="EMBL" id="JAXLQG010000024">
    <property type="protein sequence ID" value="KAK5528893.1"/>
    <property type="molecule type" value="Genomic_DNA"/>
</dbReference>
<name>A0AAV9PVN1_9PEZI</name>
<organism evidence="3 4">
    <name type="scientific">Vermiconidia calcicola</name>
    <dbReference type="NCBI Taxonomy" id="1690605"/>
    <lineage>
        <taxon>Eukaryota</taxon>
        <taxon>Fungi</taxon>
        <taxon>Dikarya</taxon>
        <taxon>Ascomycota</taxon>
        <taxon>Pezizomycotina</taxon>
        <taxon>Dothideomycetes</taxon>
        <taxon>Dothideomycetidae</taxon>
        <taxon>Mycosphaerellales</taxon>
        <taxon>Extremaceae</taxon>
        <taxon>Vermiconidia</taxon>
    </lineage>
</organism>
<keyword evidence="4" id="KW-1185">Reference proteome</keyword>
<feature type="coiled-coil region" evidence="1">
    <location>
        <begin position="95"/>
        <end position="149"/>
    </location>
</feature>
<evidence type="ECO:0000256" key="1">
    <source>
        <dbReference type="SAM" id="Coils"/>
    </source>
</evidence>
<accession>A0AAV9PVN1</accession>
<evidence type="ECO:0000313" key="3">
    <source>
        <dbReference type="EMBL" id="KAK5528893.1"/>
    </source>
</evidence>
<proteinExistence type="predicted"/>
<protein>
    <submittedName>
        <fullName evidence="3">Uncharacterized protein</fullName>
    </submittedName>
</protein>
<reference evidence="3 4" key="1">
    <citation type="submission" date="2023-06" db="EMBL/GenBank/DDBJ databases">
        <title>Black Yeasts Isolated from many extreme environments.</title>
        <authorList>
            <person name="Coleine C."/>
            <person name="Stajich J.E."/>
            <person name="Selbmann L."/>
        </authorList>
    </citation>
    <scope>NUCLEOTIDE SEQUENCE [LARGE SCALE GENOMIC DNA]</scope>
    <source>
        <strain evidence="3 4">CCFEE 5887</strain>
    </source>
</reference>